<evidence type="ECO:0008006" key="10">
    <source>
        <dbReference type="Google" id="ProtNLM"/>
    </source>
</evidence>
<dbReference type="RefSeq" id="WP_062770438.1">
    <property type="nucleotide sequence ID" value="NZ_CP121045.1"/>
</dbReference>
<keyword evidence="4 7" id="KW-0812">Transmembrane</keyword>
<dbReference type="InterPro" id="IPR051907">
    <property type="entry name" value="DoxX-like_oxidoreductase"/>
</dbReference>
<keyword evidence="3" id="KW-1003">Cell membrane</keyword>
<dbReference type="GeneID" id="97244089"/>
<evidence type="ECO:0000256" key="1">
    <source>
        <dbReference type="ARBA" id="ARBA00004651"/>
    </source>
</evidence>
<sequence length="147" mass="14847">MSLLSGSNPSQAALLLRLTLGIAAIAHGLMKVFVFTVPGTVAFFGSLGYPPIVAYLTIAAEIGGGLLLILGIATRLVALGQIPVLIGAALVHAGNGWVFSAPNGGWEFPVFWIAALGVQVLLGDGAAALGPKLYGRATGGSRSPVRA</sequence>
<evidence type="ECO:0000256" key="3">
    <source>
        <dbReference type="ARBA" id="ARBA00022475"/>
    </source>
</evidence>
<keyword evidence="6 7" id="KW-0472">Membrane</keyword>
<evidence type="ECO:0000313" key="8">
    <source>
        <dbReference type="EMBL" id="KYO49280.1"/>
    </source>
</evidence>
<dbReference type="EMBL" id="LPZR01000229">
    <property type="protein sequence ID" value="KYO49280.1"/>
    <property type="molecule type" value="Genomic_DNA"/>
</dbReference>
<protein>
    <recommendedName>
        <fullName evidence="10">DoxX family protein</fullName>
    </recommendedName>
</protein>
<reference evidence="8 9" key="1">
    <citation type="submission" date="2015-12" db="EMBL/GenBank/DDBJ databases">
        <title>Genome sequence of Tistrella mobilis MCCC 1A02139.</title>
        <authorList>
            <person name="Lu L."/>
            <person name="Lai Q."/>
            <person name="Shao Z."/>
            <person name="Qian P."/>
        </authorList>
    </citation>
    <scope>NUCLEOTIDE SEQUENCE [LARGE SCALE GENOMIC DNA]</scope>
    <source>
        <strain evidence="8 9">MCCC 1A02139</strain>
    </source>
</reference>
<comment type="subcellular location">
    <subcellularLocation>
        <location evidence="1">Cell membrane</location>
        <topology evidence="1">Multi-pass membrane protein</topology>
    </subcellularLocation>
</comment>
<organism evidence="8 9">
    <name type="scientific">Tistrella mobilis</name>
    <dbReference type="NCBI Taxonomy" id="171437"/>
    <lineage>
        <taxon>Bacteria</taxon>
        <taxon>Pseudomonadati</taxon>
        <taxon>Pseudomonadota</taxon>
        <taxon>Alphaproteobacteria</taxon>
        <taxon>Geminicoccales</taxon>
        <taxon>Geminicoccaceae</taxon>
        <taxon>Tistrella</taxon>
    </lineage>
</organism>
<evidence type="ECO:0000313" key="9">
    <source>
        <dbReference type="Proteomes" id="UP000075787"/>
    </source>
</evidence>
<dbReference type="AlphaFoldDB" id="A0A162JIS4"/>
<name>A0A162JIS4_9PROT</name>
<keyword evidence="5 7" id="KW-1133">Transmembrane helix</keyword>
<dbReference type="GO" id="GO:0005886">
    <property type="term" value="C:plasma membrane"/>
    <property type="evidence" value="ECO:0007669"/>
    <property type="project" value="UniProtKB-SubCell"/>
</dbReference>
<gene>
    <name evidence="8" type="ORF">AUP44_17915</name>
</gene>
<feature type="transmembrane region" description="Helical" evidence="7">
    <location>
        <begin position="77"/>
        <end position="98"/>
    </location>
</feature>
<dbReference type="Pfam" id="PF07681">
    <property type="entry name" value="DoxX"/>
    <property type="match status" value="1"/>
</dbReference>
<dbReference type="InterPro" id="IPR032808">
    <property type="entry name" value="DoxX"/>
</dbReference>
<dbReference type="PANTHER" id="PTHR33452:SF1">
    <property type="entry name" value="INNER MEMBRANE PROTEIN YPHA-RELATED"/>
    <property type="match status" value="1"/>
</dbReference>
<evidence type="ECO:0000256" key="5">
    <source>
        <dbReference type="ARBA" id="ARBA00022989"/>
    </source>
</evidence>
<comment type="similarity">
    <text evidence="2">Belongs to the DoxX family.</text>
</comment>
<feature type="transmembrane region" description="Helical" evidence="7">
    <location>
        <begin position="52"/>
        <end position="70"/>
    </location>
</feature>
<dbReference type="Proteomes" id="UP000075787">
    <property type="component" value="Unassembled WGS sequence"/>
</dbReference>
<dbReference type="OrthoDB" id="5382961at2"/>
<feature type="transmembrane region" description="Helical" evidence="7">
    <location>
        <begin position="110"/>
        <end position="129"/>
    </location>
</feature>
<proteinExistence type="inferred from homology"/>
<evidence type="ECO:0000256" key="7">
    <source>
        <dbReference type="SAM" id="Phobius"/>
    </source>
</evidence>
<evidence type="ECO:0000256" key="6">
    <source>
        <dbReference type="ARBA" id="ARBA00023136"/>
    </source>
</evidence>
<evidence type="ECO:0000256" key="2">
    <source>
        <dbReference type="ARBA" id="ARBA00006679"/>
    </source>
</evidence>
<dbReference type="PANTHER" id="PTHR33452">
    <property type="entry name" value="OXIDOREDUCTASE CATD-RELATED"/>
    <property type="match status" value="1"/>
</dbReference>
<accession>A0A162JIS4</accession>
<evidence type="ECO:0000256" key="4">
    <source>
        <dbReference type="ARBA" id="ARBA00022692"/>
    </source>
</evidence>
<comment type="caution">
    <text evidence="8">The sequence shown here is derived from an EMBL/GenBank/DDBJ whole genome shotgun (WGS) entry which is preliminary data.</text>
</comment>